<dbReference type="InterPro" id="IPR036305">
    <property type="entry name" value="RGS_sf"/>
</dbReference>
<dbReference type="GO" id="GO:0009968">
    <property type="term" value="P:negative regulation of signal transduction"/>
    <property type="evidence" value="ECO:0007669"/>
    <property type="project" value="UniProtKB-KW"/>
</dbReference>
<dbReference type="OrthoDB" id="196547at2759"/>
<dbReference type="InterPro" id="IPR047017">
    <property type="entry name" value="RGS6/7/9/11_DHEX_sf"/>
</dbReference>
<gene>
    <name evidence="5" type="ORF">CAOG_006697</name>
</gene>
<dbReference type="InterPro" id="IPR036284">
    <property type="entry name" value="GGL_sf"/>
</dbReference>
<dbReference type="SMART" id="SM00224">
    <property type="entry name" value="GGL"/>
    <property type="match status" value="1"/>
</dbReference>
<dbReference type="InterPro" id="IPR040759">
    <property type="entry name" value="RGS_DHEX"/>
</dbReference>
<dbReference type="Gene3D" id="1.10.1240.60">
    <property type="match status" value="1"/>
</dbReference>
<dbReference type="InterPro" id="IPR016137">
    <property type="entry name" value="RGS"/>
</dbReference>
<organism evidence="5 6">
    <name type="scientific">Capsaspora owczarzaki (strain ATCC 30864)</name>
    <dbReference type="NCBI Taxonomy" id="595528"/>
    <lineage>
        <taxon>Eukaryota</taxon>
        <taxon>Filasterea</taxon>
        <taxon>Capsaspora</taxon>
    </lineage>
</organism>
<dbReference type="Gene3D" id="4.10.260.10">
    <property type="entry name" value="Transducin (heterotrimeric G protein), gamma chain"/>
    <property type="match status" value="1"/>
</dbReference>
<dbReference type="SUPFAM" id="SSF48670">
    <property type="entry name" value="Transducin (heterotrimeric G protein), gamma chain"/>
    <property type="match status" value="1"/>
</dbReference>
<dbReference type="PhylomeDB" id="A0A0D2X4N3"/>
<feature type="domain" description="RGS" evidence="3">
    <location>
        <begin position="312"/>
        <end position="427"/>
    </location>
</feature>
<dbReference type="SMART" id="SM00315">
    <property type="entry name" value="RGS"/>
    <property type="match status" value="1"/>
</dbReference>
<dbReference type="SMART" id="SM00049">
    <property type="entry name" value="DEP"/>
    <property type="match status" value="1"/>
</dbReference>
<sequence>MPNDDKDDPVDKARLKRFRKIESTVALMSATDGVPIYDFKSSLLGSTIASVFTGTDCIEWLMRNYKFFDRDEAIRFARMLHRIGYIFPVDSSSFKDDSSQCRFQTPYFWPSQMWEPSDFEYAVYLIKRKLREKKKYQLVDYELEAIASLQRRLSNRWEFVLMQAEEQVKSSRHRTKKERQVFDSQEYAFWRIHRPPPDTPDHREVDPRKAFASTASESNKTKSPAQLEAVQLAALQETVTQLKSAIARPKIKVSLAGEGLVSRCEVYAPYDPFITSMEPSNPWITDDTTTWDTSDKNRIEPSVMSAKRWGIALMELLNDPPGLALFQQYLKKEFSDENISFWQAIRTLQRVKPSAVKHEAKVLYDNYIAPNAPHEVNLDAATREITTRNMDNPGYDSFDEAQAHIFNLMAKDSYPRFLRSDVYQNLIKSAASS</sequence>
<dbReference type="SMART" id="SM01224">
    <property type="entry name" value="G_gamma"/>
    <property type="match status" value="1"/>
</dbReference>
<evidence type="ECO:0000259" key="2">
    <source>
        <dbReference type="PROSITE" id="PS50058"/>
    </source>
</evidence>
<feature type="domain" description="DEP" evidence="4">
    <location>
        <begin position="30"/>
        <end position="111"/>
    </location>
</feature>
<dbReference type="STRING" id="595528.A0A0D2X4N3"/>
<dbReference type="Pfam" id="PF18148">
    <property type="entry name" value="RGS_DHEX"/>
    <property type="match status" value="1"/>
</dbReference>
<dbReference type="PANTHER" id="PTHR45746">
    <property type="entry name" value="LP21163P"/>
    <property type="match status" value="1"/>
</dbReference>
<dbReference type="GO" id="GO:0008277">
    <property type="term" value="P:regulation of G protein-coupled receptor signaling pathway"/>
    <property type="evidence" value="ECO:0007669"/>
    <property type="project" value="InterPro"/>
</dbReference>
<keyword evidence="6" id="KW-1185">Reference proteome</keyword>
<dbReference type="InterPro" id="IPR036388">
    <property type="entry name" value="WH-like_DNA-bd_sf"/>
</dbReference>
<dbReference type="CDD" id="cd00068">
    <property type="entry name" value="GGL"/>
    <property type="match status" value="1"/>
</dbReference>
<dbReference type="AlphaFoldDB" id="A0A0D2X4N3"/>
<dbReference type="InterPro" id="IPR000591">
    <property type="entry name" value="DEP_dom"/>
</dbReference>
<protein>
    <submittedName>
        <fullName evidence="5">G-protein signaling regulator</fullName>
    </submittedName>
</protein>
<dbReference type="PROSITE" id="PS50058">
    <property type="entry name" value="G_PROTEIN_GAMMA"/>
    <property type="match status" value="1"/>
</dbReference>
<dbReference type="PRINTS" id="PR01301">
    <property type="entry name" value="RGSPROTEIN"/>
</dbReference>
<dbReference type="PANTHER" id="PTHR45746:SF6">
    <property type="entry name" value="LP21163P"/>
    <property type="match status" value="1"/>
</dbReference>
<dbReference type="SUPFAM" id="SSF46785">
    <property type="entry name" value="Winged helix' DNA-binding domain"/>
    <property type="match status" value="1"/>
</dbReference>
<dbReference type="FunFam" id="1.10.167.10:FF:000001">
    <property type="entry name" value="Putative regulator of g-protein signaling 12"/>
    <property type="match status" value="1"/>
</dbReference>
<dbReference type="InterPro" id="IPR015898">
    <property type="entry name" value="G-protein_gamma-like_dom"/>
</dbReference>
<evidence type="ECO:0000313" key="5">
    <source>
        <dbReference type="EMBL" id="KJE96359.1"/>
    </source>
</evidence>
<dbReference type="eggNOG" id="KOG3589">
    <property type="taxonomic scope" value="Eukaryota"/>
</dbReference>
<dbReference type="InterPro" id="IPR047016">
    <property type="entry name" value="RGS6/7/9/11"/>
</dbReference>
<dbReference type="GO" id="GO:0005737">
    <property type="term" value="C:cytoplasm"/>
    <property type="evidence" value="ECO:0007669"/>
    <property type="project" value="TreeGrafter"/>
</dbReference>
<evidence type="ECO:0000259" key="4">
    <source>
        <dbReference type="PROSITE" id="PS50186"/>
    </source>
</evidence>
<dbReference type="InterPro" id="IPR036390">
    <property type="entry name" value="WH_DNA-bd_sf"/>
</dbReference>
<dbReference type="Gene3D" id="1.10.167.10">
    <property type="entry name" value="Regulator of G-protein Signalling 4, domain 2"/>
    <property type="match status" value="1"/>
</dbReference>
<evidence type="ECO:0000256" key="1">
    <source>
        <dbReference type="ARBA" id="ARBA00022700"/>
    </source>
</evidence>
<dbReference type="InParanoid" id="A0A0D2X4N3"/>
<evidence type="ECO:0000259" key="3">
    <source>
        <dbReference type="PROSITE" id="PS50132"/>
    </source>
</evidence>
<dbReference type="Pfam" id="PF00631">
    <property type="entry name" value="G-gamma"/>
    <property type="match status" value="1"/>
</dbReference>
<dbReference type="PROSITE" id="PS50186">
    <property type="entry name" value="DEP"/>
    <property type="match status" value="1"/>
</dbReference>
<dbReference type="GO" id="GO:0035556">
    <property type="term" value="P:intracellular signal transduction"/>
    <property type="evidence" value="ECO:0007669"/>
    <property type="project" value="InterPro"/>
</dbReference>
<dbReference type="Proteomes" id="UP000008743">
    <property type="component" value="Unassembled WGS sequence"/>
</dbReference>
<keyword evidence="1" id="KW-0734">Signal transduction inhibitor</keyword>
<dbReference type="Gene3D" id="1.10.10.10">
    <property type="entry name" value="Winged helix-like DNA-binding domain superfamily/Winged helix DNA-binding domain"/>
    <property type="match status" value="1"/>
</dbReference>
<dbReference type="GO" id="GO:0007186">
    <property type="term" value="P:G protein-coupled receptor signaling pathway"/>
    <property type="evidence" value="ECO:0007669"/>
    <property type="project" value="InterPro"/>
</dbReference>
<proteinExistence type="predicted"/>
<dbReference type="RefSeq" id="XP_004344318.2">
    <property type="nucleotide sequence ID" value="XM_004344268.2"/>
</dbReference>
<name>A0A0D2X4N3_CAPO3</name>
<dbReference type="GO" id="GO:0005096">
    <property type="term" value="F:GTPase activator activity"/>
    <property type="evidence" value="ECO:0007669"/>
    <property type="project" value="TreeGrafter"/>
</dbReference>
<evidence type="ECO:0000313" key="6">
    <source>
        <dbReference type="Proteomes" id="UP000008743"/>
    </source>
</evidence>
<dbReference type="PROSITE" id="PS50132">
    <property type="entry name" value="RGS"/>
    <property type="match status" value="1"/>
</dbReference>
<dbReference type="SMR" id="A0A0D2X4N3"/>
<dbReference type="Pfam" id="PF00615">
    <property type="entry name" value="RGS"/>
    <property type="match status" value="1"/>
</dbReference>
<dbReference type="SUPFAM" id="SSF48097">
    <property type="entry name" value="Regulator of G-protein signaling, RGS"/>
    <property type="match status" value="1"/>
</dbReference>
<dbReference type="InterPro" id="IPR044926">
    <property type="entry name" value="RGS_subdomain_2"/>
</dbReference>
<reference evidence="6" key="1">
    <citation type="submission" date="2011-02" db="EMBL/GenBank/DDBJ databases">
        <title>The Genome Sequence of Capsaspora owczarzaki ATCC 30864.</title>
        <authorList>
            <person name="Russ C."/>
            <person name="Cuomo C."/>
            <person name="Burger G."/>
            <person name="Gray M.W."/>
            <person name="Holland P.W.H."/>
            <person name="King N."/>
            <person name="Lang F.B.F."/>
            <person name="Roger A.J."/>
            <person name="Ruiz-Trillo I."/>
            <person name="Young S.K."/>
            <person name="Zeng Q."/>
            <person name="Gargeya S."/>
            <person name="Alvarado L."/>
            <person name="Berlin A."/>
            <person name="Chapman S.B."/>
            <person name="Chen Z."/>
            <person name="Freedman E."/>
            <person name="Gellesch M."/>
            <person name="Goldberg J."/>
            <person name="Griggs A."/>
            <person name="Gujja S."/>
            <person name="Heilman E."/>
            <person name="Heiman D."/>
            <person name="Howarth C."/>
            <person name="Mehta T."/>
            <person name="Neiman D."/>
            <person name="Pearson M."/>
            <person name="Roberts A."/>
            <person name="Saif S."/>
            <person name="Shea T."/>
            <person name="Shenoy N."/>
            <person name="Sisk P."/>
            <person name="Stolte C."/>
            <person name="Sykes S."/>
            <person name="White J."/>
            <person name="Yandava C."/>
            <person name="Haas B."/>
            <person name="Nusbaum C."/>
            <person name="Birren B."/>
        </authorList>
    </citation>
    <scope>NUCLEOTIDE SEQUENCE</scope>
    <source>
        <strain evidence="6">ATCC 30864</strain>
    </source>
</reference>
<dbReference type="EMBL" id="KE346371">
    <property type="protein sequence ID" value="KJE96359.1"/>
    <property type="molecule type" value="Genomic_DNA"/>
</dbReference>
<feature type="domain" description="G protein gamma" evidence="2">
    <location>
        <begin position="228"/>
        <end position="287"/>
    </location>
</feature>
<accession>A0A0D2X4N3</accession>
<dbReference type="Pfam" id="PF00610">
    <property type="entry name" value="DEP"/>
    <property type="match status" value="1"/>
</dbReference>